<proteinExistence type="predicted"/>
<evidence type="ECO:0000313" key="1">
    <source>
        <dbReference type="EMBL" id="EEA85165.1"/>
    </source>
</evidence>
<sequence length="88" mass="9953">MSFFSKNAIAKNVITALIKKLLLTFIDRKNIKRFSEKISNLYKNFENFFLKIVPAIIELDLSKSGSVENTAEVRILVGVIGCDNTKDN</sequence>
<comment type="caution">
    <text evidence="1">The sequence shown here is derived from an EMBL/GenBank/DDBJ whole genome shotgun (WGS) entry which is preliminary data.</text>
</comment>
<name>B6FZA2_PEPHT</name>
<accession>B6FZA2</accession>
<organism evidence="1 2">
    <name type="scientific">Peptacetobacter hiranonis (strain DSM 13275 / JCM 10541 / KCTC 15199 / TO-931)</name>
    <name type="common">Clostridium hiranonis</name>
    <dbReference type="NCBI Taxonomy" id="500633"/>
    <lineage>
        <taxon>Bacteria</taxon>
        <taxon>Bacillati</taxon>
        <taxon>Bacillota</taxon>
        <taxon>Clostridia</taxon>
        <taxon>Peptostreptococcales</taxon>
        <taxon>Peptostreptococcaceae</taxon>
        <taxon>Peptacetobacter</taxon>
    </lineage>
</organism>
<dbReference type="AlphaFoldDB" id="B6FZA2"/>
<reference evidence="1 2" key="2">
    <citation type="submission" date="2008-10" db="EMBL/GenBank/DDBJ databases">
        <title>Draft genome sequence of Clostridium hiranonis (DSM 13275).</title>
        <authorList>
            <person name="Sudarsanam P."/>
            <person name="Ley R."/>
            <person name="Guruge J."/>
            <person name="Turnbaugh P.J."/>
            <person name="Mahowald M."/>
            <person name="Liep D."/>
            <person name="Gordon J."/>
        </authorList>
    </citation>
    <scope>NUCLEOTIDE SEQUENCE [LARGE SCALE GENOMIC DNA]</scope>
    <source>
        <strain evidence="1 2">DSM 13275</strain>
    </source>
</reference>
<gene>
    <name evidence="1" type="ORF">CLOHIR_01206</name>
</gene>
<protein>
    <submittedName>
        <fullName evidence="1">Uncharacterized protein</fullName>
    </submittedName>
</protein>
<dbReference type="Proteomes" id="UP000003178">
    <property type="component" value="Unassembled WGS sequence"/>
</dbReference>
<reference evidence="1 2" key="1">
    <citation type="submission" date="2008-09" db="EMBL/GenBank/DDBJ databases">
        <authorList>
            <person name="Fulton L."/>
            <person name="Clifton S."/>
            <person name="Fulton B."/>
            <person name="Xu J."/>
            <person name="Minx P."/>
            <person name="Pepin K.H."/>
            <person name="Johnson M."/>
            <person name="Thiruvilangam P."/>
            <person name="Bhonagiri V."/>
            <person name="Nash W.E."/>
            <person name="Mardis E.R."/>
            <person name="Wilson R.K."/>
        </authorList>
    </citation>
    <scope>NUCLEOTIDE SEQUENCE [LARGE SCALE GENOMIC DNA]</scope>
    <source>
        <strain evidence="1 2">DSM 13275</strain>
    </source>
</reference>
<dbReference type="HOGENOM" id="CLU_2463627_0_0_9"/>
<dbReference type="EMBL" id="ABWP01000050">
    <property type="protein sequence ID" value="EEA85165.1"/>
    <property type="molecule type" value="Genomic_DNA"/>
</dbReference>
<keyword evidence="2" id="KW-1185">Reference proteome</keyword>
<evidence type="ECO:0000313" key="2">
    <source>
        <dbReference type="Proteomes" id="UP000003178"/>
    </source>
</evidence>